<keyword evidence="2" id="KW-1185">Reference proteome</keyword>
<sequence length="288" mass="32075">MGNMLYSNNTNTTCMRIYNKFTEFTKLCLDTDNLDKIEMLLKQGTDVNQSQCPRSMTPLMVASGGGTGFILYKKDKTTVFDSNIDIVKLLIKYGAHLNAKTKKKGFTALHFAVMDIASNNQIEIIKLLINSGCNVDIQDSKGRTALIWTIIVRFNDRHDVVKLLINAGSNLNLGDYTGNTALMYACHEHFANPKIVELLLNSWIDVNQRNNKGLTSLMLAVTCPETSVSIEIVNLLLEYFADTTITNSDGKTALEIANDHGNEIIAKIITNHIINNNNNIDNNDKLLL</sequence>
<dbReference type="Proteomes" id="UP001321479">
    <property type="component" value="Segment"/>
</dbReference>
<evidence type="ECO:0000313" key="1">
    <source>
        <dbReference type="EMBL" id="BCS83283.1"/>
    </source>
</evidence>
<name>A0ABM7NT00_9VIRU</name>
<evidence type="ECO:0000313" key="2">
    <source>
        <dbReference type="Proteomes" id="UP001321479"/>
    </source>
</evidence>
<dbReference type="Gene3D" id="1.25.40.20">
    <property type="entry name" value="Ankyrin repeat-containing domain"/>
    <property type="match status" value="1"/>
</dbReference>
<reference evidence="1 2" key="1">
    <citation type="submission" date="2021-02" db="EMBL/GenBank/DDBJ databases">
        <title>Cotonvirus japonicus, which uses Golgi apparatus of host cells for its virion factory, phylogenetically links tailed tupanvirus and icosahedral mimivirus.</title>
        <authorList>
            <person name="Takahashi H."/>
            <person name="Fukaya S."/>
            <person name="Song C."/>
            <person name="Murata K."/>
            <person name="Takemura M."/>
        </authorList>
    </citation>
    <scope>NUCLEOTIDE SEQUENCE [LARGE SCALE GENOMIC DNA]</scope>
</reference>
<accession>A0ABM7NT00</accession>
<dbReference type="InterPro" id="IPR002110">
    <property type="entry name" value="Ankyrin_rpt"/>
</dbReference>
<dbReference type="Pfam" id="PF00023">
    <property type="entry name" value="Ank"/>
    <property type="match status" value="1"/>
</dbReference>
<dbReference type="InterPro" id="IPR052391">
    <property type="entry name" value="E3_Ligase-Neurotoxin"/>
</dbReference>
<dbReference type="SMART" id="SM00248">
    <property type="entry name" value="ANK"/>
    <property type="match status" value="7"/>
</dbReference>
<protein>
    <submittedName>
        <fullName evidence="1">Repeat protein</fullName>
    </submittedName>
</protein>
<dbReference type="EMBL" id="AP024483">
    <property type="protein sequence ID" value="BCS83283.1"/>
    <property type="molecule type" value="Genomic_DNA"/>
</dbReference>
<dbReference type="PROSITE" id="PS50088">
    <property type="entry name" value="ANK_REPEAT"/>
    <property type="match status" value="2"/>
</dbReference>
<organism evidence="1 2">
    <name type="scientific">Cotonvirus japonicus</name>
    <dbReference type="NCBI Taxonomy" id="2811091"/>
    <lineage>
        <taxon>Viruses</taxon>
        <taxon>Varidnaviria</taxon>
        <taxon>Bamfordvirae</taxon>
        <taxon>Nucleocytoviricota</taxon>
        <taxon>Megaviricetes</taxon>
        <taxon>Imitervirales</taxon>
        <taxon>Mimiviridae</taxon>
        <taxon>Megamimivirinae</taxon>
        <taxon>Cotonvirus</taxon>
        <taxon>Cotonvirus japonicum</taxon>
    </lineage>
</organism>
<dbReference type="PROSITE" id="PS50297">
    <property type="entry name" value="ANK_REP_REGION"/>
    <property type="match status" value="1"/>
</dbReference>
<dbReference type="SUPFAM" id="SSF48403">
    <property type="entry name" value="Ankyrin repeat"/>
    <property type="match status" value="1"/>
</dbReference>
<proteinExistence type="predicted"/>
<dbReference type="RefSeq" id="YP_010841891.1">
    <property type="nucleotide sequence ID" value="NC_079139.1"/>
</dbReference>
<dbReference type="Pfam" id="PF12796">
    <property type="entry name" value="Ank_2"/>
    <property type="match status" value="1"/>
</dbReference>
<dbReference type="PANTHER" id="PTHR24133">
    <property type="entry name" value="ANKYRIN DOMAIN-CONTAINING"/>
    <property type="match status" value="1"/>
</dbReference>
<dbReference type="GeneID" id="80558488"/>
<dbReference type="InterPro" id="IPR036770">
    <property type="entry name" value="Ankyrin_rpt-contain_sf"/>
</dbReference>
<dbReference type="PANTHER" id="PTHR24133:SF40">
    <property type="entry name" value="ANKYRIN REPEAT DOMAIN 44"/>
    <property type="match status" value="1"/>
</dbReference>